<dbReference type="AlphaFoldDB" id="A0A0L6ZDC5"/>
<keyword evidence="1" id="KW-0694">RNA-binding</keyword>
<dbReference type="PROSITE" id="PS50889">
    <property type="entry name" value="S4"/>
    <property type="match status" value="1"/>
</dbReference>
<name>A0A0L6ZDC5_9CLOT</name>
<evidence type="ECO:0000313" key="4">
    <source>
        <dbReference type="Proteomes" id="UP000037043"/>
    </source>
</evidence>
<sequence>MNKKEFLSKINYEDKILLSNIFEKIELSNKINKPIYLNEFYTPNVWKALLSFKKDLGIEMGTYGIFEDSDRRVISFLPYGFQEDINLYPLNLIKIKNKSSFSHLSHSDFLGTLMGQGVKREKFGDLILKDQICYVPICKDILPYIKENLKRIGGSPCVIESIDFTKEEIPSFNFEEKIIIASSFRIDCVVSVFTGKSRAVSVEMINKGAVLIDYERINEKDTDVKLNSIITVRGYGKFKIQSIQGKTQKDREKILIKKYI</sequence>
<comment type="caution">
    <text evidence="3">The sequence shown here is derived from an EMBL/GenBank/DDBJ whole genome shotgun (WGS) entry which is preliminary data.</text>
</comment>
<proteinExistence type="predicted"/>
<dbReference type="EMBL" id="LHUR01000011">
    <property type="protein sequence ID" value="KOA20970.1"/>
    <property type="molecule type" value="Genomic_DNA"/>
</dbReference>
<evidence type="ECO:0000256" key="1">
    <source>
        <dbReference type="PROSITE-ProRule" id="PRU00182"/>
    </source>
</evidence>
<protein>
    <recommendedName>
        <fullName evidence="2">RNA-binding S4 domain-containing protein</fullName>
    </recommendedName>
</protein>
<dbReference type="SMART" id="SM00363">
    <property type="entry name" value="S4"/>
    <property type="match status" value="1"/>
</dbReference>
<dbReference type="PATRIC" id="fig|1121318.3.peg.561"/>
<feature type="domain" description="RNA-binding S4" evidence="2">
    <location>
        <begin position="184"/>
        <end position="244"/>
    </location>
</feature>
<organism evidence="3 4">
    <name type="scientific">Clostridium homopropionicum DSM 5847</name>
    <dbReference type="NCBI Taxonomy" id="1121318"/>
    <lineage>
        <taxon>Bacteria</taxon>
        <taxon>Bacillati</taxon>
        <taxon>Bacillota</taxon>
        <taxon>Clostridia</taxon>
        <taxon>Eubacteriales</taxon>
        <taxon>Clostridiaceae</taxon>
        <taxon>Clostridium</taxon>
    </lineage>
</organism>
<reference evidence="4" key="1">
    <citation type="submission" date="2015-08" db="EMBL/GenBank/DDBJ databases">
        <title>Genome sequence of the strict anaerobe Clostridium homopropionicum LuHBu1 (DSM 5847T).</title>
        <authorList>
            <person name="Poehlein A."/>
            <person name="Beck M."/>
            <person name="Schiel-Bengelsdorf B."/>
            <person name="Bengelsdorf F.R."/>
            <person name="Daniel R."/>
            <person name="Duerre P."/>
        </authorList>
    </citation>
    <scope>NUCLEOTIDE SEQUENCE [LARGE SCALE GENOMIC DNA]</scope>
    <source>
        <strain evidence="4">DSM 5847</strain>
    </source>
</reference>
<keyword evidence="4" id="KW-1185">Reference proteome</keyword>
<dbReference type="Pfam" id="PF17774">
    <property type="entry name" value="YlmH_RBD"/>
    <property type="match status" value="1"/>
</dbReference>
<dbReference type="STRING" id="36844.SAMN04488501_104162"/>
<dbReference type="InterPro" id="IPR002942">
    <property type="entry name" value="S4_RNA-bd"/>
</dbReference>
<evidence type="ECO:0000259" key="2">
    <source>
        <dbReference type="SMART" id="SM00363"/>
    </source>
</evidence>
<dbReference type="Proteomes" id="UP000037043">
    <property type="component" value="Unassembled WGS sequence"/>
</dbReference>
<evidence type="ECO:0000313" key="3">
    <source>
        <dbReference type="EMBL" id="KOA20970.1"/>
    </source>
</evidence>
<dbReference type="SUPFAM" id="SSF55174">
    <property type="entry name" value="Alpha-L RNA-binding motif"/>
    <property type="match status" value="1"/>
</dbReference>
<dbReference type="InterPro" id="IPR012677">
    <property type="entry name" value="Nucleotide-bd_a/b_plait_sf"/>
</dbReference>
<dbReference type="RefSeq" id="WP_052220153.1">
    <property type="nucleotide sequence ID" value="NZ_LHUR01000011.1"/>
</dbReference>
<dbReference type="GO" id="GO:0003723">
    <property type="term" value="F:RNA binding"/>
    <property type="evidence" value="ECO:0007669"/>
    <property type="project" value="UniProtKB-KW"/>
</dbReference>
<dbReference type="CDD" id="cd00165">
    <property type="entry name" value="S4"/>
    <property type="match status" value="1"/>
</dbReference>
<dbReference type="Gene3D" id="3.30.70.330">
    <property type="match status" value="1"/>
</dbReference>
<gene>
    <name evidence="3" type="ORF">CLHOM_05580</name>
</gene>
<dbReference type="InterPro" id="IPR040591">
    <property type="entry name" value="RqcP2_RBD"/>
</dbReference>
<accession>A0A0L6ZDC5</accession>